<evidence type="ECO:0000256" key="2">
    <source>
        <dbReference type="ARBA" id="ARBA00008883"/>
    </source>
</evidence>
<keyword evidence="20" id="KW-1185">Reference proteome</keyword>
<protein>
    <submittedName>
        <fullName evidence="19">Tyrosine-protein kinase involved in EPS biosynthesis</fullName>
    </submittedName>
</protein>
<dbReference type="Pfam" id="PF13614">
    <property type="entry name" value="AAA_31"/>
    <property type="match status" value="1"/>
</dbReference>
<dbReference type="InterPro" id="IPR003856">
    <property type="entry name" value="LPS_length_determ_N"/>
</dbReference>
<dbReference type="Pfam" id="PF02706">
    <property type="entry name" value="Wzz"/>
    <property type="match status" value="1"/>
</dbReference>
<dbReference type="PANTHER" id="PTHR32309:SF32">
    <property type="entry name" value="TYROSINE-PROTEIN KINASE ETK-RELATED"/>
    <property type="match status" value="1"/>
</dbReference>
<evidence type="ECO:0000256" key="4">
    <source>
        <dbReference type="ARBA" id="ARBA00022519"/>
    </source>
</evidence>
<keyword evidence="10 15" id="KW-1133">Transmembrane helix</keyword>
<dbReference type="RefSeq" id="WP_316411161.1">
    <property type="nucleotide sequence ID" value="NZ_AP027081.1"/>
</dbReference>
<reference evidence="19" key="1">
    <citation type="journal article" date="2023" name="Int. J. Syst. Evol. Microbiol.">
        <title>Mesoterricola silvestris gen. nov., sp. nov., Mesoterricola sediminis sp. nov., Geothrix oryzae sp. nov., Geothrix edaphica sp. nov., Geothrix rubra sp. nov., and Geothrix limicola sp. nov., six novel members of Acidobacteriota isolated from soils.</title>
        <authorList>
            <person name="Itoh H."/>
            <person name="Sugisawa Y."/>
            <person name="Mise K."/>
            <person name="Xu Z."/>
            <person name="Kuniyasu M."/>
            <person name="Ushijima N."/>
            <person name="Kawano K."/>
            <person name="Kobayashi E."/>
            <person name="Shiratori Y."/>
            <person name="Masuda Y."/>
            <person name="Senoo K."/>
        </authorList>
    </citation>
    <scope>NUCLEOTIDE SEQUENCE</scope>
    <source>
        <strain evidence="19">W786</strain>
    </source>
</reference>
<dbReference type="EMBL" id="AP027081">
    <property type="protein sequence ID" value="BDU75923.1"/>
    <property type="molecule type" value="Genomic_DNA"/>
</dbReference>
<keyword evidence="9" id="KW-0067">ATP-binding</keyword>
<dbReference type="GO" id="GO:0005524">
    <property type="term" value="F:ATP binding"/>
    <property type="evidence" value="ECO:0007669"/>
    <property type="project" value="UniProtKB-KW"/>
</dbReference>
<dbReference type="GO" id="GO:0004713">
    <property type="term" value="F:protein tyrosine kinase activity"/>
    <property type="evidence" value="ECO:0007669"/>
    <property type="project" value="UniProtKB-KW"/>
</dbReference>
<keyword evidence="6 15" id="KW-0812">Transmembrane</keyword>
<organism evidence="19 20">
    <name type="scientific">Mesoterricola sediminis</name>
    <dbReference type="NCBI Taxonomy" id="2927980"/>
    <lineage>
        <taxon>Bacteria</taxon>
        <taxon>Pseudomonadati</taxon>
        <taxon>Acidobacteriota</taxon>
        <taxon>Holophagae</taxon>
        <taxon>Holophagales</taxon>
        <taxon>Holophagaceae</taxon>
        <taxon>Mesoterricola</taxon>
    </lineage>
</organism>
<dbReference type="GO" id="GO:0005886">
    <property type="term" value="C:plasma membrane"/>
    <property type="evidence" value="ECO:0007669"/>
    <property type="project" value="UniProtKB-SubCell"/>
</dbReference>
<dbReference type="PANTHER" id="PTHR32309">
    <property type="entry name" value="TYROSINE-PROTEIN KINASE"/>
    <property type="match status" value="1"/>
</dbReference>
<dbReference type="InterPro" id="IPR032807">
    <property type="entry name" value="GNVR"/>
</dbReference>
<feature type="transmembrane region" description="Helical" evidence="15">
    <location>
        <begin position="440"/>
        <end position="462"/>
    </location>
</feature>
<evidence type="ECO:0000256" key="3">
    <source>
        <dbReference type="ARBA" id="ARBA00022475"/>
    </source>
</evidence>
<dbReference type="InterPro" id="IPR050445">
    <property type="entry name" value="Bact_polysacc_biosynth/exp"/>
</dbReference>
<dbReference type="NCBIfam" id="TIGR01007">
    <property type="entry name" value="eps_fam"/>
    <property type="match status" value="1"/>
</dbReference>
<evidence type="ECO:0000313" key="19">
    <source>
        <dbReference type="EMBL" id="BDU75923.1"/>
    </source>
</evidence>
<evidence type="ECO:0000256" key="7">
    <source>
        <dbReference type="ARBA" id="ARBA00022741"/>
    </source>
</evidence>
<keyword evidence="5" id="KW-0808">Transferase</keyword>
<feature type="domain" description="Tyrosine-protein kinase G-rich" evidence="18">
    <location>
        <begin position="381"/>
        <end position="460"/>
    </location>
</feature>
<keyword evidence="8 19" id="KW-0418">Kinase</keyword>
<evidence type="ECO:0000313" key="20">
    <source>
        <dbReference type="Proteomes" id="UP001228113"/>
    </source>
</evidence>
<sequence length="730" mass="79357">MSPTSSPSTPPPRRPVRTAEPEALPLGDWLADLWSGRWLILGCTAVFTLGGGFLIWRATPIFQAESILQLKEKPGPGQDTSAVSKLDATGQELTEPGTEVEILKTDLILGRTVQALDLDLRAEPKLLPLIGAPLIRGRADAPILDLETLKVPERLNGKVFRVTALPGGAFQWSSPSGAPLAIGRPGEEIQGLVDGDVVRLKVKAMTARPGQVFRVFRKPLPAAIADLRRGFDASERGKGTNVLALTFRGPHPVKTANILNAIVNQYIQYKLDKRTGDATKTRALLEAKMAPLKASLDAAEARLNAYRTKYGSVDLSKEAETLLLQGANLNSQITALEQKKQETLRTYKENADVVVTMNKQIEKLKAEAAGFQARMRSLPSTQQEVVRLSRDVQVNTELYTALMNSVQQLQVTGAADVGAIAIVVPAAVNPEPIGARGSVLLAFYASLGFMAGIALTVLRHLLHPGIKDHRLVESKLGIPVLVTVPHSRDQEGHARSLEQRRKGVHLLAYQNADDLAVESLRSLRTSLLFMLRDKHPRTLMVTGPSPGVGKSFLSTNLALILTQTGTRVLLVDADLRRGILHAYFGLPTRQGGLSDVLTGRAPWRELVKETAVAGLDVLPTGLIPGDSAKLLLTETFRTFVEEAGAAYDYVIFDVPPLLPVTDAILIGAFMETTLLVAKFGKTSLDELAVCQQRLEAHEIKVAGCIFNDIEPLGLGYGHQDYTYAYHYKYK</sequence>
<evidence type="ECO:0000256" key="9">
    <source>
        <dbReference type="ARBA" id="ARBA00022840"/>
    </source>
</evidence>
<evidence type="ECO:0000256" key="1">
    <source>
        <dbReference type="ARBA" id="ARBA00004429"/>
    </source>
</evidence>
<evidence type="ECO:0000256" key="13">
    <source>
        <dbReference type="ARBA" id="ARBA00053015"/>
    </source>
</evidence>
<feature type="region of interest" description="Disordered" evidence="14">
    <location>
        <begin position="1"/>
        <end position="20"/>
    </location>
</feature>
<dbReference type="Proteomes" id="UP001228113">
    <property type="component" value="Chromosome"/>
</dbReference>
<comment type="catalytic activity">
    <reaction evidence="13">
        <text>L-tyrosyl-[protein] + ATP = O-phospho-L-tyrosyl-[protein] + ADP + H(+)</text>
        <dbReference type="Rhea" id="RHEA:10596"/>
        <dbReference type="Rhea" id="RHEA-COMP:10136"/>
        <dbReference type="Rhea" id="RHEA-COMP:20101"/>
        <dbReference type="ChEBI" id="CHEBI:15378"/>
        <dbReference type="ChEBI" id="CHEBI:30616"/>
        <dbReference type="ChEBI" id="CHEBI:46858"/>
        <dbReference type="ChEBI" id="CHEBI:61978"/>
        <dbReference type="ChEBI" id="CHEBI:456216"/>
    </reaction>
</comment>
<keyword evidence="4" id="KW-0997">Cell inner membrane</keyword>
<dbReference type="Gene3D" id="3.40.50.300">
    <property type="entry name" value="P-loop containing nucleotide triphosphate hydrolases"/>
    <property type="match status" value="1"/>
</dbReference>
<dbReference type="Pfam" id="PF23607">
    <property type="entry name" value="WZC_N"/>
    <property type="match status" value="1"/>
</dbReference>
<comment type="similarity">
    <text evidence="2">Belongs to the etk/wzc family.</text>
</comment>
<dbReference type="KEGG" id="msea:METESE_08810"/>
<accession>A0AA48KEY5</accession>
<evidence type="ECO:0000256" key="10">
    <source>
        <dbReference type="ARBA" id="ARBA00022989"/>
    </source>
</evidence>
<name>A0AA48KEY5_9BACT</name>
<feature type="domain" description="AAA" evidence="17">
    <location>
        <begin position="547"/>
        <end position="661"/>
    </location>
</feature>
<evidence type="ECO:0000259" key="18">
    <source>
        <dbReference type="Pfam" id="PF13807"/>
    </source>
</evidence>
<dbReference type="FunFam" id="3.40.50.300:FF:000527">
    <property type="entry name" value="Tyrosine-protein kinase etk"/>
    <property type="match status" value="1"/>
</dbReference>
<evidence type="ECO:0000256" key="5">
    <source>
        <dbReference type="ARBA" id="ARBA00022679"/>
    </source>
</evidence>
<dbReference type="InterPro" id="IPR027417">
    <property type="entry name" value="P-loop_NTPase"/>
</dbReference>
<evidence type="ECO:0000259" key="17">
    <source>
        <dbReference type="Pfam" id="PF13614"/>
    </source>
</evidence>
<dbReference type="Gene3D" id="1.10.287.1490">
    <property type="match status" value="1"/>
</dbReference>
<evidence type="ECO:0000256" key="14">
    <source>
        <dbReference type="SAM" id="MobiDB-lite"/>
    </source>
</evidence>
<evidence type="ECO:0000256" key="12">
    <source>
        <dbReference type="ARBA" id="ARBA00023137"/>
    </source>
</evidence>
<dbReference type="InterPro" id="IPR025669">
    <property type="entry name" value="AAA_dom"/>
</dbReference>
<dbReference type="CDD" id="cd05387">
    <property type="entry name" value="BY-kinase"/>
    <property type="match status" value="1"/>
</dbReference>
<evidence type="ECO:0000256" key="15">
    <source>
        <dbReference type="SAM" id="Phobius"/>
    </source>
</evidence>
<dbReference type="SUPFAM" id="SSF52540">
    <property type="entry name" value="P-loop containing nucleoside triphosphate hydrolases"/>
    <property type="match status" value="1"/>
</dbReference>
<evidence type="ECO:0000256" key="8">
    <source>
        <dbReference type="ARBA" id="ARBA00022777"/>
    </source>
</evidence>
<gene>
    <name evidence="19" type="ORF">METESE_08810</name>
</gene>
<comment type="subcellular location">
    <subcellularLocation>
        <location evidence="1">Cell inner membrane</location>
        <topology evidence="1">Multi-pass membrane protein</topology>
    </subcellularLocation>
</comment>
<proteinExistence type="inferred from homology"/>
<keyword evidence="7" id="KW-0547">Nucleotide-binding</keyword>
<evidence type="ECO:0000259" key="16">
    <source>
        <dbReference type="Pfam" id="PF02706"/>
    </source>
</evidence>
<dbReference type="Pfam" id="PF13807">
    <property type="entry name" value="GNVR"/>
    <property type="match status" value="1"/>
</dbReference>
<dbReference type="InterPro" id="IPR005702">
    <property type="entry name" value="Wzc-like_C"/>
</dbReference>
<feature type="transmembrane region" description="Helical" evidence="15">
    <location>
        <begin position="38"/>
        <end position="56"/>
    </location>
</feature>
<dbReference type="AlphaFoldDB" id="A0AA48KEY5"/>
<keyword evidence="11 15" id="KW-0472">Membrane</keyword>
<dbReference type="GO" id="GO:0042802">
    <property type="term" value="F:identical protein binding"/>
    <property type="evidence" value="ECO:0007669"/>
    <property type="project" value="UniProtKB-ARBA"/>
</dbReference>
<keyword evidence="12" id="KW-0829">Tyrosine-protein kinase</keyword>
<evidence type="ECO:0000256" key="6">
    <source>
        <dbReference type="ARBA" id="ARBA00022692"/>
    </source>
</evidence>
<feature type="domain" description="Polysaccharide chain length determinant N-terminal" evidence="16">
    <location>
        <begin position="28"/>
        <end position="115"/>
    </location>
</feature>
<evidence type="ECO:0000256" key="11">
    <source>
        <dbReference type="ARBA" id="ARBA00023136"/>
    </source>
</evidence>
<keyword evidence="3" id="KW-1003">Cell membrane</keyword>